<feature type="region of interest" description="Disordered" evidence="1">
    <location>
        <begin position="122"/>
        <end position="144"/>
    </location>
</feature>
<accession>A0A1E7EZU0</accession>
<dbReference type="Proteomes" id="UP000095751">
    <property type="component" value="Unassembled WGS sequence"/>
</dbReference>
<dbReference type="InParanoid" id="A0A1E7EZU0"/>
<dbReference type="AlphaFoldDB" id="A0A1E7EZU0"/>
<protein>
    <submittedName>
        <fullName evidence="2">Uncharacterized protein</fullName>
    </submittedName>
</protein>
<gene>
    <name evidence="2" type="ORF">FRACYDRAFT_246167</name>
</gene>
<proteinExistence type="predicted"/>
<evidence type="ECO:0000313" key="3">
    <source>
        <dbReference type="Proteomes" id="UP000095751"/>
    </source>
</evidence>
<dbReference type="KEGG" id="fcy:FRACYDRAFT_246167"/>
<reference evidence="2 3" key="1">
    <citation type="submission" date="2016-09" db="EMBL/GenBank/DDBJ databases">
        <title>Extensive genetic diversity and differential bi-allelic expression allows diatom success in the polar Southern Ocean.</title>
        <authorList>
            <consortium name="DOE Joint Genome Institute"/>
            <person name="Mock T."/>
            <person name="Otillar R.P."/>
            <person name="Strauss J."/>
            <person name="Dupont C."/>
            <person name="Frickenhaus S."/>
            <person name="Maumus F."/>
            <person name="Mcmullan M."/>
            <person name="Sanges R."/>
            <person name="Schmutz J."/>
            <person name="Toseland A."/>
            <person name="Valas R."/>
            <person name="Veluchamy A."/>
            <person name="Ward B.J."/>
            <person name="Allen A."/>
            <person name="Barry K."/>
            <person name="Falciatore A."/>
            <person name="Ferrante M."/>
            <person name="Fortunato A.E."/>
            <person name="Gloeckner G."/>
            <person name="Gruber A."/>
            <person name="Hipkin R."/>
            <person name="Janech M."/>
            <person name="Kroth P."/>
            <person name="Leese F."/>
            <person name="Lindquist E."/>
            <person name="Lyon B.R."/>
            <person name="Martin J."/>
            <person name="Mayer C."/>
            <person name="Parker M."/>
            <person name="Quesneville H."/>
            <person name="Raymond J."/>
            <person name="Uhlig C."/>
            <person name="Valentin K.U."/>
            <person name="Worden A.Z."/>
            <person name="Armbrust E.V."/>
            <person name="Bowler C."/>
            <person name="Green B."/>
            <person name="Moulton V."/>
            <person name="Van Oosterhout C."/>
            <person name="Grigoriev I."/>
        </authorList>
    </citation>
    <scope>NUCLEOTIDE SEQUENCE [LARGE SCALE GENOMIC DNA]</scope>
    <source>
        <strain evidence="2 3">CCMP1102</strain>
    </source>
</reference>
<organism evidence="2 3">
    <name type="scientific">Fragilariopsis cylindrus CCMP1102</name>
    <dbReference type="NCBI Taxonomy" id="635003"/>
    <lineage>
        <taxon>Eukaryota</taxon>
        <taxon>Sar</taxon>
        <taxon>Stramenopiles</taxon>
        <taxon>Ochrophyta</taxon>
        <taxon>Bacillariophyta</taxon>
        <taxon>Bacillariophyceae</taxon>
        <taxon>Bacillariophycidae</taxon>
        <taxon>Bacillariales</taxon>
        <taxon>Bacillariaceae</taxon>
        <taxon>Fragilariopsis</taxon>
    </lineage>
</organism>
<sequence>MGCKASKVTYQISVVTANDDSYDYHIGRVYSGGPSSMSLNNNNYHSNEYNKISAWDLTTGSDSFSMDSSCTYSITDFEEIKEQQEQRMIRSKCIGTIDKSEHTSATTSLHTSTNTSLSIADIDSTTDDENDNNNKNKTQHYQRKRLRRLQSCPHLKKKSKRLSWTMKNKSKSCSNNSRISDINDILLLEDSNYDHFIQMNLSSRSFKVRD</sequence>
<evidence type="ECO:0000313" key="2">
    <source>
        <dbReference type="EMBL" id="OEU11063.1"/>
    </source>
</evidence>
<evidence type="ECO:0000256" key="1">
    <source>
        <dbReference type="SAM" id="MobiDB-lite"/>
    </source>
</evidence>
<dbReference type="EMBL" id="KV784369">
    <property type="protein sequence ID" value="OEU11063.1"/>
    <property type="molecule type" value="Genomic_DNA"/>
</dbReference>
<keyword evidence="3" id="KW-1185">Reference proteome</keyword>
<name>A0A1E7EZU0_9STRA</name>